<dbReference type="RefSeq" id="XP_062660617.1">
    <property type="nucleotide sequence ID" value="XM_062806490.1"/>
</dbReference>
<protein>
    <submittedName>
        <fullName evidence="1">Uncharacterized protein</fullName>
    </submittedName>
</protein>
<reference evidence="1" key="1">
    <citation type="journal article" date="2023" name="Mol. Phylogenet. Evol.">
        <title>Genome-scale phylogeny and comparative genomics of the fungal order Sordariales.</title>
        <authorList>
            <person name="Hensen N."/>
            <person name="Bonometti L."/>
            <person name="Westerberg I."/>
            <person name="Brannstrom I.O."/>
            <person name="Guillou S."/>
            <person name="Cros-Aarteil S."/>
            <person name="Calhoun S."/>
            <person name="Haridas S."/>
            <person name="Kuo A."/>
            <person name="Mondo S."/>
            <person name="Pangilinan J."/>
            <person name="Riley R."/>
            <person name="LaButti K."/>
            <person name="Andreopoulos B."/>
            <person name="Lipzen A."/>
            <person name="Chen C."/>
            <person name="Yan M."/>
            <person name="Daum C."/>
            <person name="Ng V."/>
            <person name="Clum A."/>
            <person name="Steindorff A."/>
            <person name="Ohm R.A."/>
            <person name="Martin F."/>
            <person name="Silar P."/>
            <person name="Natvig D.O."/>
            <person name="Lalanne C."/>
            <person name="Gautier V."/>
            <person name="Ament-Velasquez S.L."/>
            <person name="Kruys A."/>
            <person name="Hutchinson M.I."/>
            <person name="Powell A.J."/>
            <person name="Barry K."/>
            <person name="Miller A.N."/>
            <person name="Grigoriev I.V."/>
            <person name="Debuchy R."/>
            <person name="Gladieux P."/>
            <person name="Hiltunen Thoren M."/>
            <person name="Johannesson H."/>
        </authorList>
    </citation>
    <scope>NUCLEOTIDE SEQUENCE</scope>
    <source>
        <strain evidence="1">CBS 168.71</strain>
    </source>
</reference>
<dbReference type="GeneID" id="87843438"/>
<reference evidence="1" key="2">
    <citation type="submission" date="2023-06" db="EMBL/GenBank/DDBJ databases">
        <authorList>
            <consortium name="Lawrence Berkeley National Laboratory"/>
            <person name="Haridas S."/>
            <person name="Hensen N."/>
            <person name="Bonometti L."/>
            <person name="Westerberg I."/>
            <person name="Brannstrom I.O."/>
            <person name="Guillou S."/>
            <person name="Cros-Aarteil S."/>
            <person name="Calhoun S."/>
            <person name="Kuo A."/>
            <person name="Mondo S."/>
            <person name="Pangilinan J."/>
            <person name="Riley R."/>
            <person name="Labutti K."/>
            <person name="Andreopoulos B."/>
            <person name="Lipzen A."/>
            <person name="Chen C."/>
            <person name="Yanf M."/>
            <person name="Daum C."/>
            <person name="Ng V."/>
            <person name="Clum A."/>
            <person name="Steindorff A."/>
            <person name="Ohm R."/>
            <person name="Martin F."/>
            <person name="Silar P."/>
            <person name="Natvig D."/>
            <person name="Lalanne C."/>
            <person name="Gautier V."/>
            <person name="Ament-Velasquez S.L."/>
            <person name="Kruys A."/>
            <person name="Hutchinson M.I."/>
            <person name="Powell A.J."/>
            <person name="Barry K."/>
            <person name="Miller A.N."/>
            <person name="Grigoriev I.V."/>
            <person name="Debuchy R."/>
            <person name="Gladieux P."/>
            <person name="Thoren M.H."/>
            <person name="Johannesson H."/>
        </authorList>
    </citation>
    <scope>NUCLEOTIDE SEQUENCE</scope>
    <source>
        <strain evidence="1">CBS 168.71</strain>
    </source>
</reference>
<gene>
    <name evidence="1" type="ORF">B0H64DRAFT_440581</name>
</gene>
<accession>A0AAE0HID1</accession>
<evidence type="ECO:0000313" key="1">
    <source>
        <dbReference type="EMBL" id="KAK3297103.1"/>
    </source>
</evidence>
<keyword evidence="2" id="KW-1185">Reference proteome</keyword>
<dbReference type="EMBL" id="JAUEPN010000003">
    <property type="protein sequence ID" value="KAK3297103.1"/>
    <property type="molecule type" value="Genomic_DNA"/>
</dbReference>
<proteinExistence type="predicted"/>
<name>A0AAE0HID1_9PEZI</name>
<sequence length="132" mass="15464">MSSRMQKDVLAMLRQARAKPKSTDIVKTCGKPVPVSGLAALPMLRPGRDDDSTGEDHCRDEYQCRKDHRRKDQYQRYKDRWYKGHWYKGHWYKGHWYKAQRGTGVTESGSRRHAKYLGMLNKTALSPFSMSR</sequence>
<dbReference type="Proteomes" id="UP001278766">
    <property type="component" value="Unassembled WGS sequence"/>
</dbReference>
<organism evidence="1 2">
    <name type="scientific">Chaetomium fimeti</name>
    <dbReference type="NCBI Taxonomy" id="1854472"/>
    <lineage>
        <taxon>Eukaryota</taxon>
        <taxon>Fungi</taxon>
        <taxon>Dikarya</taxon>
        <taxon>Ascomycota</taxon>
        <taxon>Pezizomycotina</taxon>
        <taxon>Sordariomycetes</taxon>
        <taxon>Sordariomycetidae</taxon>
        <taxon>Sordariales</taxon>
        <taxon>Chaetomiaceae</taxon>
        <taxon>Chaetomium</taxon>
    </lineage>
</organism>
<comment type="caution">
    <text evidence="1">The sequence shown here is derived from an EMBL/GenBank/DDBJ whole genome shotgun (WGS) entry which is preliminary data.</text>
</comment>
<dbReference type="AlphaFoldDB" id="A0AAE0HID1"/>
<evidence type="ECO:0000313" key="2">
    <source>
        <dbReference type="Proteomes" id="UP001278766"/>
    </source>
</evidence>